<organism evidence="6 7">
    <name type="scientific">Archangium minus</name>
    <dbReference type="NCBI Taxonomy" id="83450"/>
    <lineage>
        <taxon>Bacteria</taxon>
        <taxon>Pseudomonadati</taxon>
        <taxon>Myxococcota</taxon>
        <taxon>Myxococcia</taxon>
        <taxon>Myxococcales</taxon>
        <taxon>Cystobacterineae</taxon>
        <taxon>Archangiaceae</taxon>
        <taxon>Archangium</taxon>
    </lineage>
</organism>
<dbReference type="NCBIfam" id="NF003417">
    <property type="entry name" value="PRK04813.1"/>
    <property type="match status" value="5"/>
</dbReference>
<feature type="domain" description="Polyketide synthase-like phosphopantetheine-binding" evidence="5">
    <location>
        <begin position="4191"/>
        <end position="4260"/>
    </location>
</feature>
<dbReference type="InterPro" id="IPR009081">
    <property type="entry name" value="PP-bd_ACP"/>
</dbReference>
<name>A0ABY9WS19_9BACT</name>
<dbReference type="PROSITE" id="PS00012">
    <property type="entry name" value="PHOSPHOPANTETHEINE"/>
    <property type="match status" value="3"/>
</dbReference>
<dbReference type="InterPro" id="IPR020845">
    <property type="entry name" value="AMP-binding_CS"/>
</dbReference>
<dbReference type="EMBL" id="CP043494">
    <property type="protein sequence ID" value="WNG46585.1"/>
    <property type="molecule type" value="Genomic_DNA"/>
</dbReference>
<protein>
    <submittedName>
        <fullName evidence="6">Amino acid adenylation domain-containing protein</fullName>
    </submittedName>
</protein>
<feature type="domain" description="Polyketide synthase-like phosphopantetheine-binding" evidence="5">
    <location>
        <begin position="2076"/>
        <end position="2145"/>
    </location>
</feature>
<dbReference type="Gene3D" id="2.30.38.10">
    <property type="entry name" value="Luciferase, Domain 3"/>
    <property type="match status" value="5"/>
</dbReference>
<dbReference type="NCBIfam" id="NF004282">
    <property type="entry name" value="PRK05691.1"/>
    <property type="match status" value="8"/>
</dbReference>
<dbReference type="Gene3D" id="3.30.559.10">
    <property type="entry name" value="Chloramphenicol acetyltransferase-like domain"/>
    <property type="match status" value="5"/>
</dbReference>
<dbReference type="Gene3D" id="3.40.50.980">
    <property type="match status" value="10"/>
</dbReference>
<dbReference type="InterPro" id="IPR006162">
    <property type="entry name" value="Ppantetheine_attach_site"/>
</dbReference>
<proteinExistence type="predicted"/>
<accession>A0ABY9WS19</accession>
<sequence>MNVRDVQLPSEGTPLPPSETTEPKPAGKPGRKPPPLASVPRSQALPLSFAQQRLWFIDQLAPGSHTYNVPFFARLKGPLDVSVLERSLAELVRRHESLRTTFTLVNGQPVQRIAPEHEFVLPVERLEGVAEGEREEVLRRLAEEEARRPFDLEKGPMLRARLLRVAEDDHVLLLSKHHIVSDMWSLSQLERELSALYQSYVRGEEPSLPALSVQYADYATWQREWLKGEVLETQLAWWKQQLAGAPPVLELPTDRPRPLVQSARGAARRVMLSPVLSGAVKELSRKEAVTPFMTLLAGFHALLARYSGQTDIVVGSPISGRNRREVEGLIGFFANTLALRVDGSGDVCFRELLGRVRKTCLGAYAHQDLPFEQLVDALQPVRDLSRSPLFQVFFVQQGSVPCAALELPGVSASELVVESGVSRFDLTLFVRETPEGWLCIWEYSTDLYDEATVERMAAHYVRLLEGAIARPEQRVSALPLLSEEERWRVLVEWNQTRTEYPREASVHELFEEQVACRPGAVAVEYEGRRLTYAELNWRANQVARHLKKLGVTVGTRVGLCAGRSVELVVATLGILKAGGAYVPLDPTYPAERLAFMVEDTAVPVVLVQPELVSKLPPVSAQVVELTEASFASESGENLSQRVAPEAMAYVMYTSGSTGKPKGVCIPHRGIVRLVRNTEYIQVTAEDRVAQMSNTAFDASTFELWGALLNGGRLVGVPKEVALSPRALAAFVREQQVSVMFVTTALFNQVAAECPDAFRTAKYVLFGGEAADPRWVKEVLEKGAPEHLVNGYGPTEVTTFTCCYGMQEPGQVGHSVPIGRPVSNTEVYVLDERMQPVPVGVVGELYVGGDGLALGYLNRPELTAEKFVAHPFSTEPEARLYRTGDLVRYRPDGNLEYMGRRDEQVKVRGFRIELGEVEAALSKHPGVGEVVVTARDEGPGGKRLVAYVVPREGQEVDAGALRALLKQTLPEHMVPSAFVWLEALPLTPNGKVDRKALPAPEAEAPTREGYVAPRTELEQRIADIWATLLKQQRVGAHDNFFELGGHSLLATQVATRLREALQRELPVRVLFEAPTVAELAQRLESAAGGSQGVQPPPLVPMPKDGELPLSFAQQRLWFIEQFAPGGFAYNLPFVTRLKGQLDVAALERSLAELMRRHEALRTTFTQVDGQPVQRVAAELTLTLPVERLEELPQEARSGAVQRRVEEEFRRGFNLEKGPLVRVLLLRVTAEEHVLVLVMHHIVGDGWSLGVLVRELSALYEAFSTGVEPALAALPVQYGDYARWQREWLKGEVLETQLSWWKQRLAGAPPALELPTDRPRPPVQTFRGATLAVRLPAALSGAIRELNRREGVTPFMTFLAAYQALLARYSGQTDIVVGSPIAGRTQRELEGLIGFFVNTLALRVDAPANTSFRELLVRTREACLGAYAHQDMPFEQLVNALHPVRDLSRPALFQVMFALQESSPALSLSGVSSEEVAFEPGLAKFELTLFVREGAEGWVSQWEYNTDLFDGATVERMAAHYVRLLEGALARPEQRLSELPLLSEEERRRVLVEWNQTRTEYPREASVHELFEEQVACRPGAVAVEYEGRRLTYAELNWRANQVARHLKRLGVTVGTRVGLCAGRSVELVVATLGILKAGGAYVPLDPTYPAERLAFMVEDTAVPVVLVQPELMSKLPPVSAQVVELTEASCASESGENLSQRVAPEAMAYVMYTSGSTGKPKGVCIPHRGIVRTVRNTNHVRFTEQDRVAQMSNTAFDASTFELWGALLNGATLLGVPKEVALSPRALAAFVREQQVSVMFVTTALFNQVAAECPDAFRTAKYVLFGGEAADPRWVKEVLEKGAPEHLVNGYGPTEVTTFTCCYGMQEPGQVGHSVPIGRPVSNTEVYVLDERMQPVPVGVVGELYAGGDGLALGYLNRPELTAEKFVAHPFSTEPEARLYRTGDLVRYRPDGNLEYMGRRDEQVKVRGFRIELGEVEAALSKHPGVGEVVVTARDEGPGGKRLVAYVVPREGQEVDAGALRALLKQTLPEHMVPSAFVWLEALPLTPNGKVDRKALPAPEAEAPTREGYVAPRTELEQRIADIWAPLLKQQRVGAHDNFFELGGHSLLATQVATRLREALQRELPVRVLFEAPTVAELAARLESMPGGQQGRQLAPLVPVPREGGLPLSFAQQRLWFIEQLEPGGFTYNVPYAVRLKGQLDVSALDRSLREIVRRHESLRTTFVQVDGRPVQRIASEQRLTLRVERLEGQSSDAVRLRVEQEARRPFELETGPLVRAVLLRAAADEHVLVLVMHHIACDVWSLDLLLRELETLYRAFSSGTEPALLPLPVQYADYATWQREWLKGEVLEEQLSWWKQQLAGAPPVLELPTDRPRPAVQTFRGTYLAMPLPPALSAAVKKLSHEEGVTQFMAFLAAYQALLARYSGQADIVVGSPISGRNRREVEGLIGFFLNTLALRVDVSDDVSFRVLLRRVRESCLGAYAHQDLPFEQLVDALQPVRDLSRSPLFQVMFVYQTALTAMALPGVSVDEFAFQPGMAKFDLTLFVRETPNGLVSLWEYNTDLYDEATVERMAAHYVRLLEGAVSNPEQRVSALPLMGEEERRRVVVEFNDTAVLHAPARGVHELFEAWADRTPEAVAVSFGEERLTYGELNRKANRLAHHLRTLGVGPDVPVGLCVKRSLELAVGVLGVLKAGGAYVPLDPAYPAERLALMLNASRAPVLLTQQALKDTLPASEARRLYLDADEGAWAGSSEANPESVSGPEVLAYVIYTSGSTGVPKGVAMHHRPLLNLMRWQVERSKAKKTLQFSALSFDVSFQELFSTWGAGGELVLIPEELRLEARALLERMESSGVERLFLPFVALQNLAEVADREGLAPSRLKEIITAGEQLRVTPALRRLMKKLGGVLENQYGPTETHVATAYRLEGSPENWPELPSIGKPIANTSVHLLDGNGEPVPVGVPGELHIGGAAVARGYLHRPELTQEKFVPDVLGVAPGRRLYRTGDYARYQADGNLEFLGRRDAQVKVRGFRIELAEVEAALARHPTVKDVAVVAREVSADGKRLVAYVVGQDGQAPAAGELKRFLKERLPEYMVPQFFVSLESFPLTPSGKVDRKSLPTPDVEIAREEFVAPRTELEQRVADLWASLLGQGRVGAHDNFFELGGHSLLAMQVTSRLREELRVELPVRVLFESPTVAELAQRLESMPGGKQELRPPPLVPMPRDGALPLSFAQQRLWFLDRFDSRSSLYNLALVLHLEGVLDVCALERSFRVLVQRHEALRTTFQQGEQGVFQVISPTVELPLTVVDLRELPEANREEEARRLFNEEVLRPFDLKVGPLLRVTLLRLGEAEHVLVLAMHHIVSDGWSMGVLARELKALYEAFLAGKESPLEALPIQYADYATWQREWLDGEVLRSRLSWWRQQLEGATPVLELPTDRPRPPVLRYRGALHYLTLPLALAEGLRKLSHQEGVTLFMTLLAGFQALLHRYSGQDDICVGSPIAGRNHAEVEGLIGFFVNMLVMRARVRGDAPFRELLRQVKETALGAYAHQELPFEKLVEELKPARDTRRTPLFQVAFALQNTPSPELALPGIVSRSLSLAGQTSRFDLTLSLRETAAGLEGVVEYNTDLFEASTIDRMFGHLRMLLEGVVANPGCRIGELPLLSEEERRRVLVEWNQTRTEYPRDASVHALFEEQVERRPGAVAMESEGARLTYAELNRRANQVAWSLRRLGVAVGTPVGLCAGRSLEMVVATLGILKAGGAYVPLDASYPVERLAFMLEDTAVPVVLVQPELASKLPPTKAKVVELSEEVFAHERGENLAEPVGAESLAYVMYTSGSTGRPKGVCIPHRAIVRLVRDTQFLQVTAEDRFTLMSNTSFDAATLELWGALLNGATLVRVPREVVLSPRTLAAFLREQQASHMFVTTALFNRVAAECPDAFQTMKYVVFGGEAADPRWVREVLEKGAPEHLVNGYGPTENTTFSTTYEVKAVPEGATSVPIGRPISNSEAYVLDAWMQPVPVGVAGELYVGGDGLALEYLNRPELTAEKFVAHPFSQKPGAKLYKTGDVAKYLPDGNLEYLGRRDAQVKVRGFRIELGEIEAALAKHPGVGEVVVTVRDEELGGKRLVAYVVPRQEVVAGALRAFLKQSLPEQMVPSAFVLLESLPLTPNGKVDREALPAPEAIGEAREAYVAPRTELEQVVAGLWASLLKQPRVGAREHFFELGGHSLLAMQAVLRLREMLRVDLPVRVLFEAPTVAELAVRLEALLGERPVFQTPPLVPVPREGPLPLSFAQQRLWFMDRLSPDSPLYNIYMALRLDGALDVTVLERCFTELVRRHEPLRTTFQQGQGGAVQVIAPPTPLSLTTVDLRAVPEGTREEELRRLTTEESLRPFNLTLGPLLRVTLLRLGEAEHVLVLVLHHIVSDGWSMGVLVRELKALYEAFLAGKQSPLEALPIQYADYATWQREWLDGEVLSTQLAWWRAQLEGAPTALELPTDRPRPAVKTYRGAVQRVHLPLALTEGLRKLSHQEGVTLFMTLLAGFQALLHRYSGQDDICVGSPIAGRDHAEVEGLIGFFVNMLVLRARVKGEAPFRELLRQVKETALGAYAHQEVPFEKLVEELKPERDTRRTPLFQVLFVLQNAPLEELTLPGLMLQPLSVEGQTARYELTLSLQETDAGLEGGIEYNTDLFDAETVARMMAHYTRLLEGAVARPEQPVAVLPLLTEEERRQVLVEWNQTWTEYPRASIHSLFEEQVALRPEAVAAEYEARRLTYAELNRRANQVARSLRRLGVGKGTLVGLCSGRSLELVVAMLGILKAGGAYVPLDPSYPQERLAFMLEDTAVPVVLVRPELASKLPPTKAKVVELSEEAFAHERGENLEEPVGAESLAYVMYTSGSTGKPKGVCIPHRGVVRLVRDTCVLQVTAEDRFTQMSNTSFDASNLELWGALLNGATVVVVPKEVALSPKALASFLREKQVSVVVLTTALFNQVAAECPDAFQTVPSVMFGGEAADPRWLREVLRRSHGVRLLNLYGPTENTTNTTWYEVNEVPEGATSVPIGRPVSNTEVYVLDERMQLVPVGLTGELYVGGDGLALGYLNRPELTAEKFVAHPFSTEPAARLYRTGDLVKYLPDGNLEFLGRRDTQVKVRGFRIELGEIEVALAKHPSVREAVVAVRDDGPSGGWLVAYVVPREGQEVETAALRSFLKDSLPEHLVPSAFVTLKALPLTPNGKVDRKALPAPDMLRTGRDYVSPESGLEQSLAAIWAEVLRLDRVGAGDNFFDLGGNSLLLQAVHVKVEALVGREVPMVELFQFSTVRALAAYLSGASGSVSVEDSSAAGGNRREGMRRLAQHRRGRPGSN</sequence>
<dbReference type="RefSeq" id="WP_395823122.1">
    <property type="nucleotide sequence ID" value="NZ_CP043494.1"/>
</dbReference>
<dbReference type="InterPro" id="IPR001242">
    <property type="entry name" value="Condensation_dom"/>
</dbReference>
<dbReference type="Gene3D" id="1.10.1200.10">
    <property type="entry name" value="ACP-like"/>
    <property type="match status" value="5"/>
</dbReference>
<feature type="domain" description="Polyketide synthase-like phosphopantetheine-binding" evidence="5">
    <location>
        <begin position="1017"/>
        <end position="1086"/>
    </location>
</feature>
<reference evidence="6 7" key="1">
    <citation type="submission" date="2019-08" db="EMBL/GenBank/DDBJ databases">
        <title>Archangium and Cystobacter genomes.</title>
        <authorList>
            <person name="Chen I.-C.K."/>
            <person name="Wielgoss S."/>
        </authorList>
    </citation>
    <scope>NUCLEOTIDE SEQUENCE [LARGE SCALE GENOMIC DNA]</scope>
    <source>
        <strain evidence="6 7">Cbm 6</strain>
    </source>
</reference>
<dbReference type="InterPro" id="IPR000873">
    <property type="entry name" value="AMP-dep_synth/lig_dom"/>
</dbReference>
<feature type="domain" description="Polyketide synthase-like phosphopantetheine-binding" evidence="5">
    <location>
        <begin position="5249"/>
        <end position="5318"/>
    </location>
</feature>
<dbReference type="Gene3D" id="3.30.559.30">
    <property type="entry name" value="Nonribosomal peptide synthetase, condensation domain"/>
    <property type="match status" value="5"/>
</dbReference>
<dbReference type="SMART" id="SM00823">
    <property type="entry name" value="PKS_PP"/>
    <property type="match status" value="5"/>
</dbReference>
<evidence type="ECO:0000256" key="4">
    <source>
        <dbReference type="SAM" id="MobiDB-lite"/>
    </source>
</evidence>
<evidence type="ECO:0000313" key="7">
    <source>
        <dbReference type="Proteomes" id="UP001611383"/>
    </source>
</evidence>
<evidence type="ECO:0000256" key="3">
    <source>
        <dbReference type="ARBA" id="ARBA00022553"/>
    </source>
</evidence>
<dbReference type="PANTHER" id="PTHR45527">
    <property type="entry name" value="NONRIBOSOMAL PEPTIDE SYNTHETASE"/>
    <property type="match status" value="1"/>
</dbReference>
<dbReference type="InterPro" id="IPR023213">
    <property type="entry name" value="CAT-like_dom_sf"/>
</dbReference>
<evidence type="ECO:0000256" key="2">
    <source>
        <dbReference type="ARBA" id="ARBA00022450"/>
    </source>
</evidence>
<keyword evidence="7" id="KW-1185">Reference proteome</keyword>
<dbReference type="CDD" id="cd17651">
    <property type="entry name" value="A_NRPS_VisG_like"/>
    <property type="match status" value="1"/>
</dbReference>
<dbReference type="CDD" id="cd12117">
    <property type="entry name" value="A_NRPS_Srf_like"/>
    <property type="match status" value="4"/>
</dbReference>
<dbReference type="PROSITE" id="PS00455">
    <property type="entry name" value="AMP_BINDING"/>
    <property type="match status" value="5"/>
</dbReference>
<feature type="region of interest" description="Disordered" evidence="4">
    <location>
        <begin position="1"/>
        <end position="40"/>
    </location>
</feature>
<dbReference type="InterPro" id="IPR010071">
    <property type="entry name" value="AA_adenyl_dom"/>
</dbReference>
<dbReference type="Pfam" id="PF13193">
    <property type="entry name" value="AMP-binding_C"/>
    <property type="match status" value="5"/>
</dbReference>
<keyword evidence="2" id="KW-0596">Phosphopantetheine</keyword>
<dbReference type="Pfam" id="PF00668">
    <property type="entry name" value="Condensation"/>
    <property type="match status" value="5"/>
</dbReference>
<dbReference type="SUPFAM" id="SSF56801">
    <property type="entry name" value="Acetyl-CoA synthetase-like"/>
    <property type="match status" value="5"/>
</dbReference>
<evidence type="ECO:0000259" key="5">
    <source>
        <dbReference type="SMART" id="SM00823"/>
    </source>
</evidence>
<dbReference type="SUPFAM" id="SSF47336">
    <property type="entry name" value="ACP-like"/>
    <property type="match status" value="5"/>
</dbReference>
<feature type="domain" description="Polyketide synthase-like phosphopantetheine-binding" evidence="5">
    <location>
        <begin position="3133"/>
        <end position="3202"/>
    </location>
</feature>
<dbReference type="NCBIfam" id="TIGR01733">
    <property type="entry name" value="AA-adenyl-dom"/>
    <property type="match status" value="5"/>
</dbReference>
<dbReference type="PANTHER" id="PTHR45527:SF1">
    <property type="entry name" value="FATTY ACID SYNTHASE"/>
    <property type="match status" value="1"/>
</dbReference>
<dbReference type="Pfam" id="PF00550">
    <property type="entry name" value="PP-binding"/>
    <property type="match status" value="5"/>
</dbReference>
<dbReference type="SUPFAM" id="SSF52777">
    <property type="entry name" value="CoA-dependent acyltransferases"/>
    <property type="match status" value="10"/>
</dbReference>
<dbReference type="CDD" id="cd19531">
    <property type="entry name" value="LCL_NRPS-like"/>
    <property type="match status" value="5"/>
</dbReference>
<comment type="cofactor">
    <cofactor evidence="1">
        <name>pantetheine 4'-phosphate</name>
        <dbReference type="ChEBI" id="CHEBI:47942"/>
    </cofactor>
</comment>
<evidence type="ECO:0000256" key="1">
    <source>
        <dbReference type="ARBA" id="ARBA00001957"/>
    </source>
</evidence>
<dbReference type="InterPro" id="IPR025110">
    <property type="entry name" value="AMP-bd_C"/>
</dbReference>
<feature type="region of interest" description="Disordered" evidence="4">
    <location>
        <begin position="5321"/>
        <end position="5351"/>
    </location>
</feature>
<evidence type="ECO:0000313" key="6">
    <source>
        <dbReference type="EMBL" id="WNG46585.1"/>
    </source>
</evidence>
<feature type="compositionally biased region" description="Basic residues" evidence="4">
    <location>
        <begin position="5340"/>
        <end position="5351"/>
    </location>
</feature>
<keyword evidence="3" id="KW-0597">Phosphoprotein</keyword>
<dbReference type="InterPro" id="IPR036736">
    <property type="entry name" value="ACP-like_sf"/>
</dbReference>
<dbReference type="InterPro" id="IPR045851">
    <property type="entry name" value="AMP-bd_C_sf"/>
</dbReference>
<gene>
    <name evidence="6" type="ORF">F0U60_22570</name>
</gene>
<dbReference type="InterPro" id="IPR020806">
    <property type="entry name" value="PKS_PP-bd"/>
</dbReference>
<dbReference type="Gene3D" id="3.30.300.30">
    <property type="match status" value="5"/>
</dbReference>
<dbReference type="Pfam" id="PF00501">
    <property type="entry name" value="AMP-binding"/>
    <property type="match status" value="5"/>
</dbReference>
<dbReference type="Proteomes" id="UP001611383">
    <property type="component" value="Chromosome"/>
</dbReference>